<evidence type="ECO:0000256" key="3">
    <source>
        <dbReference type="ARBA" id="ARBA00023172"/>
    </source>
</evidence>
<evidence type="ECO:0000313" key="7">
    <source>
        <dbReference type="EMBL" id="OZI76842.1"/>
    </source>
</evidence>
<evidence type="ECO:0000259" key="6">
    <source>
        <dbReference type="PROSITE" id="PS51900"/>
    </source>
</evidence>
<dbReference type="InterPro" id="IPR010998">
    <property type="entry name" value="Integrase_recombinase_N"/>
</dbReference>
<feature type="domain" description="Core-binding (CB)" evidence="6">
    <location>
        <begin position="57"/>
        <end position="146"/>
    </location>
</feature>
<evidence type="ECO:0000256" key="2">
    <source>
        <dbReference type="ARBA" id="ARBA00023125"/>
    </source>
</evidence>
<dbReference type="Gene3D" id="3.30.160.60">
    <property type="entry name" value="Classic Zinc Finger"/>
    <property type="match status" value="1"/>
</dbReference>
<evidence type="ECO:0000256" key="1">
    <source>
        <dbReference type="ARBA" id="ARBA00022908"/>
    </source>
</evidence>
<dbReference type="RefSeq" id="WP_094829907.1">
    <property type="nucleotide sequence ID" value="NZ_NEVV01000004.1"/>
</dbReference>
<keyword evidence="8" id="KW-1185">Reference proteome</keyword>
<dbReference type="InterPro" id="IPR013762">
    <property type="entry name" value="Integrase-like_cat_sf"/>
</dbReference>
<evidence type="ECO:0000259" key="5">
    <source>
        <dbReference type="PROSITE" id="PS51898"/>
    </source>
</evidence>
<dbReference type="SUPFAM" id="SSF56349">
    <property type="entry name" value="DNA breaking-rejoining enzymes"/>
    <property type="match status" value="1"/>
</dbReference>
<dbReference type="InterPro" id="IPR044068">
    <property type="entry name" value="CB"/>
</dbReference>
<evidence type="ECO:0000256" key="4">
    <source>
        <dbReference type="PROSITE-ProRule" id="PRU01248"/>
    </source>
</evidence>
<feature type="domain" description="Tyr recombinase" evidence="5">
    <location>
        <begin position="168"/>
        <end position="353"/>
    </location>
</feature>
<dbReference type="PROSITE" id="PS51900">
    <property type="entry name" value="CB"/>
    <property type="match status" value="1"/>
</dbReference>
<dbReference type="InterPro" id="IPR011010">
    <property type="entry name" value="DNA_brk_join_enz"/>
</dbReference>
<keyword evidence="1" id="KW-0229">DNA integration</keyword>
<dbReference type="PROSITE" id="PS51898">
    <property type="entry name" value="TYR_RECOMBINASE"/>
    <property type="match status" value="1"/>
</dbReference>
<accession>A0ABX4FB82</accession>
<keyword evidence="2 4" id="KW-0238">DNA-binding</keyword>
<dbReference type="Pfam" id="PF00589">
    <property type="entry name" value="Phage_integrase"/>
    <property type="match status" value="1"/>
</dbReference>
<evidence type="ECO:0000313" key="8">
    <source>
        <dbReference type="Proteomes" id="UP000216524"/>
    </source>
</evidence>
<proteinExistence type="predicted"/>
<reference evidence="7 8" key="1">
    <citation type="submission" date="2017-05" db="EMBL/GenBank/DDBJ databases">
        <title>Complete and WGS of Bordetella genogroups.</title>
        <authorList>
            <person name="Spilker T."/>
            <person name="Lipuma J."/>
        </authorList>
    </citation>
    <scope>NUCLEOTIDE SEQUENCE [LARGE SCALE GENOMIC DNA]</scope>
    <source>
        <strain evidence="7 8">AU3139</strain>
    </source>
</reference>
<protein>
    <submittedName>
        <fullName evidence="7">Integrase</fullName>
    </submittedName>
</protein>
<organism evidence="7 8">
    <name type="scientific">Bordetella genomosp. 6</name>
    <dbReference type="NCBI Taxonomy" id="463024"/>
    <lineage>
        <taxon>Bacteria</taxon>
        <taxon>Pseudomonadati</taxon>
        <taxon>Pseudomonadota</taxon>
        <taxon>Betaproteobacteria</taxon>
        <taxon>Burkholderiales</taxon>
        <taxon>Alcaligenaceae</taxon>
        <taxon>Bordetella</taxon>
    </lineage>
</organism>
<dbReference type="Proteomes" id="UP000216524">
    <property type="component" value="Unassembled WGS sequence"/>
</dbReference>
<dbReference type="EMBL" id="NEVV01000004">
    <property type="protein sequence ID" value="OZI76842.1"/>
    <property type="molecule type" value="Genomic_DNA"/>
</dbReference>
<dbReference type="Gene3D" id="1.10.443.10">
    <property type="entry name" value="Intergrase catalytic core"/>
    <property type="match status" value="1"/>
</dbReference>
<comment type="caution">
    <text evidence="7">The sequence shown here is derived from an EMBL/GenBank/DDBJ whole genome shotgun (WGS) entry which is preliminary data.</text>
</comment>
<name>A0ABX4FB82_9BORD</name>
<sequence>MGRKRKSTDQGLPSRVYMKHGAFYYVHPGGKWERIGTDLAEARKRGELYNDPAGLYGTVAYWYGMYLASCKARVGLPKSRRGLSQRTYDDYVDASEPLIAFFGKMLPHQVAGYHVAQYLDAGAAADRSVRANREKAALSAAFSWMMRQPDAGVKSNPCFGIARNPEEKRDRYVEHHEYALIYAQCTKPERILMDLIYRTLQRPEDIITWTAANFTTKREADGTTCRIIRNRQGKTGQTVDILITPEIDAILAMAAPGGAALGPGLTLVRTRQGKPYTYDGISGMLRRRIYASVADGSLSEPFGFYDLKGKGATDMWLAKVPLTEIQALCGHESVRTTEIYVKARWRGTVSPNLTTLQAV</sequence>
<dbReference type="InterPro" id="IPR002104">
    <property type="entry name" value="Integrase_catalytic"/>
</dbReference>
<gene>
    <name evidence="7" type="ORF">CAL23_14315</name>
</gene>
<keyword evidence="3" id="KW-0233">DNA recombination</keyword>
<dbReference type="Gene3D" id="1.10.150.130">
    <property type="match status" value="1"/>
</dbReference>